<evidence type="ECO:0000313" key="12">
    <source>
        <dbReference type="Proteomes" id="UP000541154"/>
    </source>
</evidence>
<evidence type="ECO:0000256" key="8">
    <source>
        <dbReference type="SAM" id="MobiDB-lite"/>
    </source>
</evidence>
<evidence type="ECO:0000256" key="3">
    <source>
        <dbReference type="ARBA" id="ARBA00022622"/>
    </source>
</evidence>
<evidence type="ECO:0000256" key="4">
    <source>
        <dbReference type="ARBA" id="ARBA00022729"/>
    </source>
</evidence>
<dbReference type="Pfam" id="PF20238">
    <property type="entry name" value="BIM1-like_dom"/>
    <property type="match status" value="1"/>
</dbReference>
<dbReference type="EMBL" id="SPNV01000399">
    <property type="protein sequence ID" value="KAF5855675.1"/>
    <property type="molecule type" value="Genomic_DNA"/>
</dbReference>
<evidence type="ECO:0000259" key="10">
    <source>
        <dbReference type="Pfam" id="PF20238"/>
    </source>
</evidence>
<dbReference type="GO" id="GO:0005886">
    <property type="term" value="C:plasma membrane"/>
    <property type="evidence" value="ECO:0007669"/>
    <property type="project" value="UniProtKB-SubCell"/>
</dbReference>
<evidence type="ECO:0000313" key="11">
    <source>
        <dbReference type="EMBL" id="KAF5855675.1"/>
    </source>
</evidence>
<dbReference type="CDD" id="cd12087">
    <property type="entry name" value="TM_EGFR-like"/>
    <property type="match status" value="1"/>
</dbReference>
<name>A0A8H6E2C3_PETAA</name>
<keyword evidence="4" id="KW-0732">Signal</keyword>
<proteinExistence type="predicted"/>
<evidence type="ECO:0000256" key="9">
    <source>
        <dbReference type="SAM" id="Phobius"/>
    </source>
</evidence>
<feature type="transmembrane region" description="Helical" evidence="9">
    <location>
        <begin position="295"/>
        <end position="315"/>
    </location>
</feature>
<dbReference type="InterPro" id="IPR046530">
    <property type="entry name" value="BIM1-like_dom"/>
</dbReference>
<keyword evidence="6" id="KW-0325">Glycoprotein</keyword>
<keyword evidence="9" id="KW-0812">Transmembrane</keyword>
<keyword evidence="3" id="KW-0336">GPI-anchor</keyword>
<feature type="region of interest" description="Disordered" evidence="8">
    <location>
        <begin position="264"/>
        <end position="284"/>
    </location>
</feature>
<dbReference type="InterPro" id="IPR046936">
    <property type="entry name" value="BIM1-like"/>
</dbReference>
<evidence type="ECO:0000256" key="5">
    <source>
        <dbReference type="ARBA" id="ARBA00023136"/>
    </source>
</evidence>
<dbReference type="AlphaFoldDB" id="A0A8H6E2C3"/>
<organism evidence="11 12">
    <name type="scientific">Petromyces alliaceus</name>
    <name type="common">Aspergillus alliaceus</name>
    <dbReference type="NCBI Taxonomy" id="209559"/>
    <lineage>
        <taxon>Eukaryota</taxon>
        <taxon>Fungi</taxon>
        <taxon>Dikarya</taxon>
        <taxon>Ascomycota</taxon>
        <taxon>Pezizomycotina</taxon>
        <taxon>Eurotiomycetes</taxon>
        <taxon>Eurotiomycetidae</taxon>
        <taxon>Eurotiales</taxon>
        <taxon>Aspergillaceae</taxon>
        <taxon>Aspergillus</taxon>
        <taxon>Aspergillus subgen. Circumdati</taxon>
    </lineage>
</organism>
<sequence>MNSSLGEWNAWNHDTCMLDRLSDFRHFPKWVIVSRVLEAYKYWDSRRSCPLPEELQTVQVFNQNLQGIHRFAANMIMKNNFVPFVALSSAIGAWAHGEDEAKKMGPVAFMWPPDRPWGAAYDNTAPCGSSAGVSNRTDFPLINGQLALVIQDESWNVQIAVSHKNNPSTNDDFEAFIDGSSIKDIEPGHECYPVPNPSIDVEEGSNATFQIKYTSDFETDKNETYYACADVRYVAASKFTTQVPCFNVTADEFTAATTTAAVPGATATSGSSSSSSKGMDATNAKSSGSGLSGGAIAGIVVGCVAAVVIAIAFLFGSRRFLQKYRSYRQKASVRNVDWAETATVDPKVDHEGLRKIR</sequence>
<accession>A0A8H6E2C3</accession>
<keyword evidence="7" id="KW-0449">Lipoprotein</keyword>
<evidence type="ECO:0000256" key="6">
    <source>
        <dbReference type="ARBA" id="ARBA00023180"/>
    </source>
</evidence>
<keyword evidence="5 9" id="KW-0472">Membrane</keyword>
<evidence type="ECO:0000256" key="1">
    <source>
        <dbReference type="ARBA" id="ARBA00004609"/>
    </source>
</evidence>
<dbReference type="Proteomes" id="UP000541154">
    <property type="component" value="Unassembled WGS sequence"/>
</dbReference>
<dbReference type="PANTHER" id="PTHR34992">
    <property type="entry name" value="HYPHAL ANASTAMOSIS-7 PROTEIN"/>
    <property type="match status" value="1"/>
</dbReference>
<evidence type="ECO:0000256" key="2">
    <source>
        <dbReference type="ARBA" id="ARBA00022475"/>
    </source>
</evidence>
<reference evidence="11 12" key="1">
    <citation type="submission" date="2019-04" db="EMBL/GenBank/DDBJ databases">
        <title>Aspergillus burnettii sp. nov., novel species from soil in southeast Queensland.</title>
        <authorList>
            <person name="Gilchrist C.L.M."/>
            <person name="Pitt J.I."/>
            <person name="Lange L."/>
            <person name="Lacey H.J."/>
            <person name="Vuong D."/>
            <person name="Midgley D.J."/>
            <person name="Greenfield P."/>
            <person name="Bradbury M."/>
            <person name="Lacey E."/>
            <person name="Busk P.K."/>
            <person name="Pilgaard B."/>
            <person name="Chooi Y.H."/>
            <person name="Piggott A.M."/>
        </authorList>
    </citation>
    <scope>NUCLEOTIDE SEQUENCE [LARGE SCALE GENOMIC DNA]</scope>
    <source>
        <strain evidence="11 12">FRR 5400</strain>
    </source>
</reference>
<dbReference type="CDD" id="cd21176">
    <property type="entry name" value="LPMO_auxiliary-like"/>
    <property type="match status" value="1"/>
</dbReference>
<evidence type="ECO:0000256" key="7">
    <source>
        <dbReference type="ARBA" id="ARBA00023288"/>
    </source>
</evidence>
<keyword evidence="2" id="KW-1003">Cell membrane</keyword>
<protein>
    <recommendedName>
        <fullName evidence="10">Copper acquisition factor BIM1-like domain-containing protein</fullName>
    </recommendedName>
</protein>
<keyword evidence="12" id="KW-1185">Reference proteome</keyword>
<comment type="subcellular location">
    <subcellularLocation>
        <location evidence="1">Cell membrane</location>
        <topology evidence="1">Lipid-anchor</topology>
        <topology evidence="1">GPI-anchor</topology>
    </subcellularLocation>
</comment>
<keyword evidence="9" id="KW-1133">Transmembrane helix</keyword>
<gene>
    <name evidence="11" type="ORF">ETB97_008610</name>
</gene>
<comment type="caution">
    <text evidence="11">The sequence shown here is derived from an EMBL/GenBank/DDBJ whole genome shotgun (WGS) entry which is preliminary data.</text>
</comment>
<feature type="domain" description="Copper acquisition factor BIM1-like" evidence="10">
    <location>
        <begin position="104"/>
        <end position="249"/>
    </location>
</feature>
<dbReference type="PANTHER" id="PTHR34992:SF5">
    <property type="entry name" value="ANCHORED PROTEIN, PUTATIVE (AFU_ORTHOLOGUE AFUA_6G02800)-RELATED"/>
    <property type="match status" value="1"/>
</dbReference>
<dbReference type="GO" id="GO:0098552">
    <property type="term" value="C:side of membrane"/>
    <property type="evidence" value="ECO:0007669"/>
    <property type="project" value="UniProtKB-KW"/>
</dbReference>